<evidence type="ECO:0000256" key="2">
    <source>
        <dbReference type="ARBA" id="ARBA00013064"/>
    </source>
</evidence>
<feature type="binding site" evidence="8">
    <location>
        <position position="238"/>
    </location>
    <ligand>
        <name>Mg(2+)</name>
        <dbReference type="ChEBI" id="CHEBI:18420"/>
    </ligand>
</feature>
<proteinExistence type="inferred from homology"/>
<feature type="binding site" evidence="8">
    <location>
        <position position="10"/>
    </location>
    <ligand>
        <name>Mg(2+)</name>
        <dbReference type="ChEBI" id="CHEBI:18420"/>
    </ligand>
</feature>
<keyword evidence="10" id="KW-1185">Reference proteome</keyword>
<dbReference type="GO" id="GO:0045739">
    <property type="term" value="P:positive regulation of DNA repair"/>
    <property type="evidence" value="ECO:0007669"/>
    <property type="project" value="TreeGrafter"/>
</dbReference>
<name>A0AAW1S956_9CHLO</name>
<dbReference type="PANTHER" id="PTHR10190:SF16">
    <property type="entry name" value="DEVELOPMENTAL PROTEIN EYES ABSENT"/>
    <property type="match status" value="1"/>
</dbReference>
<evidence type="ECO:0000256" key="1">
    <source>
        <dbReference type="ARBA" id="ARBA00010501"/>
    </source>
</evidence>
<keyword evidence="5" id="KW-0904">Protein phosphatase</keyword>
<sequence length="253" mass="27636">MDIVLIWDLDETLIIFNSLFNGSATALLEEKVQSEALSLGTQWSEAVFEVVDRHLSFQQCEDMDAAMETVLDLASAEEDSSTLGLGAGSCAEDDLERVRCVAETYRQARSLYAQGLDAMLPSGQADQVRRLAAQTDAFLQIHFHLERGWLAWAAQLLQDCAATTETDRGAGVQRVRVHNVVVTAGQLLPSLAKLALFGLSTHVAASDVFSAASRRKQSCFERIRARYEPGAAFCALGDGGGRPNHRGMGRREF</sequence>
<evidence type="ECO:0000256" key="7">
    <source>
        <dbReference type="PIRSR" id="PIRSR628472-1"/>
    </source>
</evidence>
<evidence type="ECO:0000256" key="4">
    <source>
        <dbReference type="ARBA" id="ARBA00022842"/>
    </source>
</evidence>
<dbReference type="EMBL" id="JALJOU010000008">
    <property type="protein sequence ID" value="KAK9842347.1"/>
    <property type="molecule type" value="Genomic_DNA"/>
</dbReference>
<evidence type="ECO:0000256" key="6">
    <source>
        <dbReference type="ARBA" id="ARBA00051722"/>
    </source>
</evidence>
<evidence type="ECO:0000313" key="9">
    <source>
        <dbReference type="EMBL" id="KAK9842347.1"/>
    </source>
</evidence>
<dbReference type="Gene3D" id="3.40.50.12350">
    <property type="match status" value="1"/>
</dbReference>
<dbReference type="AlphaFoldDB" id="A0AAW1S956"/>
<comment type="catalytic activity">
    <reaction evidence="6">
        <text>O-phospho-L-tyrosyl-[protein] + H2O = L-tyrosyl-[protein] + phosphate</text>
        <dbReference type="Rhea" id="RHEA:10684"/>
        <dbReference type="Rhea" id="RHEA-COMP:10136"/>
        <dbReference type="Rhea" id="RHEA-COMP:20101"/>
        <dbReference type="ChEBI" id="CHEBI:15377"/>
        <dbReference type="ChEBI" id="CHEBI:43474"/>
        <dbReference type="ChEBI" id="CHEBI:46858"/>
        <dbReference type="ChEBI" id="CHEBI:61978"/>
        <dbReference type="EC" id="3.1.3.48"/>
    </reaction>
</comment>
<gene>
    <name evidence="9" type="ORF">WJX81_007925</name>
</gene>
<keyword evidence="3" id="KW-0378">Hydrolase</keyword>
<dbReference type="PANTHER" id="PTHR10190">
    <property type="entry name" value="EYES ABSENT"/>
    <property type="match status" value="1"/>
</dbReference>
<feature type="active site" description="Nucleophile" evidence="7">
    <location>
        <position position="8"/>
    </location>
</feature>
<dbReference type="GO" id="GO:0004725">
    <property type="term" value="F:protein tyrosine phosphatase activity"/>
    <property type="evidence" value="ECO:0007669"/>
    <property type="project" value="UniProtKB-EC"/>
</dbReference>
<dbReference type="GO" id="GO:0030154">
    <property type="term" value="P:cell differentiation"/>
    <property type="evidence" value="ECO:0007669"/>
    <property type="project" value="TreeGrafter"/>
</dbReference>
<dbReference type="InterPro" id="IPR038102">
    <property type="entry name" value="EYA_dom_sf"/>
</dbReference>
<dbReference type="EC" id="3.1.3.48" evidence="2"/>
<dbReference type="Proteomes" id="UP001445335">
    <property type="component" value="Unassembled WGS sequence"/>
</dbReference>
<evidence type="ECO:0000313" key="10">
    <source>
        <dbReference type="Proteomes" id="UP001445335"/>
    </source>
</evidence>
<feature type="binding site" evidence="8">
    <location>
        <position position="8"/>
    </location>
    <ligand>
        <name>Mg(2+)</name>
        <dbReference type="ChEBI" id="CHEBI:18420"/>
    </ligand>
</feature>
<comment type="similarity">
    <text evidence="1">Belongs to the HAD-like hydrolase superfamily. EYA family.</text>
</comment>
<evidence type="ECO:0000256" key="3">
    <source>
        <dbReference type="ARBA" id="ARBA00022801"/>
    </source>
</evidence>
<comment type="caution">
    <text evidence="9">The sequence shown here is derived from an EMBL/GenBank/DDBJ whole genome shotgun (WGS) entry which is preliminary data.</text>
</comment>
<accession>A0AAW1S956</accession>
<dbReference type="GO" id="GO:0005634">
    <property type="term" value="C:nucleus"/>
    <property type="evidence" value="ECO:0007669"/>
    <property type="project" value="TreeGrafter"/>
</dbReference>
<reference evidence="9 10" key="1">
    <citation type="journal article" date="2024" name="Nat. Commun.">
        <title>Phylogenomics reveals the evolutionary origins of lichenization in chlorophyte algae.</title>
        <authorList>
            <person name="Puginier C."/>
            <person name="Libourel C."/>
            <person name="Otte J."/>
            <person name="Skaloud P."/>
            <person name="Haon M."/>
            <person name="Grisel S."/>
            <person name="Petersen M."/>
            <person name="Berrin J.G."/>
            <person name="Delaux P.M."/>
            <person name="Dal Grande F."/>
            <person name="Keller J."/>
        </authorList>
    </citation>
    <scope>NUCLEOTIDE SEQUENCE [LARGE SCALE GENOMIC DNA]</scope>
    <source>
        <strain evidence="9 10">SAG 245.80</strain>
    </source>
</reference>
<keyword evidence="8" id="KW-0479">Metal-binding</keyword>
<comment type="cofactor">
    <cofactor evidence="8">
        <name>Mg(2+)</name>
        <dbReference type="ChEBI" id="CHEBI:18420"/>
    </cofactor>
    <text evidence="8">Binds 1 Mg(2+) ion per subunit.</text>
</comment>
<dbReference type="InterPro" id="IPR028472">
    <property type="entry name" value="EYA"/>
</dbReference>
<feature type="active site" description="Proton donor" evidence="7">
    <location>
        <position position="10"/>
    </location>
</feature>
<protein>
    <recommendedName>
        <fullName evidence="2">protein-tyrosine-phosphatase</fullName>
        <ecNumber evidence="2">3.1.3.48</ecNumber>
    </recommendedName>
</protein>
<dbReference type="GO" id="GO:0046872">
    <property type="term" value="F:metal ion binding"/>
    <property type="evidence" value="ECO:0007669"/>
    <property type="project" value="UniProtKB-KW"/>
</dbReference>
<evidence type="ECO:0000256" key="5">
    <source>
        <dbReference type="ARBA" id="ARBA00022912"/>
    </source>
</evidence>
<organism evidence="9 10">
    <name type="scientific">Elliptochloris bilobata</name>
    <dbReference type="NCBI Taxonomy" id="381761"/>
    <lineage>
        <taxon>Eukaryota</taxon>
        <taxon>Viridiplantae</taxon>
        <taxon>Chlorophyta</taxon>
        <taxon>core chlorophytes</taxon>
        <taxon>Trebouxiophyceae</taxon>
        <taxon>Trebouxiophyceae incertae sedis</taxon>
        <taxon>Elliptochloris clade</taxon>
        <taxon>Elliptochloris</taxon>
    </lineage>
</organism>
<evidence type="ECO:0000256" key="8">
    <source>
        <dbReference type="PIRSR" id="PIRSR628472-2"/>
    </source>
</evidence>
<keyword evidence="4 8" id="KW-0460">Magnesium</keyword>